<dbReference type="InterPro" id="IPR000719">
    <property type="entry name" value="Prot_kinase_dom"/>
</dbReference>
<keyword evidence="6" id="KW-0067">ATP-binding</keyword>
<dbReference type="Proteomes" id="UP001210925">
    <property type="component" value="Unassembled WGS sequence"/>
</dbReference>
<feature type="compositionally biased region" description="Acidic residues" evidence="9">
    <location>
        <begin position="215"/>
        <end position="233"/>
    </location>
</feature>
<dbReference type="InterPro" id="IPR001180">
    <property type="entry name" value="CNH_dom"/>
</dbReference>
<evidence type="ECO:0000256" key="4">
    <source>
        <dbReference type="ARBA" id="ARBA00022741"/>
    </source>
</evidence>
<reference evidence="12" key="1">
    <citation type="submission" date="2020-05" db="EMBL/GenBank/DDBJ databases">
        <title>Phylogenomic resolution of chytrid fungi.</title>
        <authorList>
            <person name="Stajich J.E."/>
            <person name="Amses K."/>
            <person name="Simmons R."/>
            <person name="Seto K."/>
            <person name="Myers J."/>
            <person name="Bonds A."/>
            <person name="Quandt C.A."/>
            <person name="Barry K."/>
            <person name="Liu P."/>
            <person name="Grigoriev I."/>
            <person name="Longcore J.E."/>
            <person name="James T.Y."/>
        </authorList>
    </citation>
    <scope>NUCLEOTIDE SEQUENCE</scope>
    <source>
        <strain evidence="12">PLAUS21</strain>
    </source>
</reference>
<dbReference type="InterPro" id="IPR011009">
    <property type="entry name" value="Kinase-like_dom_sf"/>
</dbReference>
<dbReference type="InterPro" id="IPR050629">
    <property type="entry name" value="STE20/SPS1-PAK"/>
</dbReference>
<keyword evidence="4" id="KW-0547">Nucleotide-binding</keyword>
<evidence type="ECO:0000256" key="6">
    <source>
        <dbReference type="ARBA" id="ARBA00022840"/>
    </source>
</evidence>
<dbReference type="GO" id="GO:0004674">
    <property type="term" value="F:protein serine/threonine kinase activity"/>
    <property type="evidence" value="ECO:0007669"/>
    <property type="project" value="UniProtKB-KW"/>
</dbReference>
<evidence type="ECO:0000313" key="12">
    <source>
        <dbReference type="EMBL" id="KAJ3259545.1"/>
    </source>
</evidence>
<evidence type="ECO:0000256" key="5">
    <source>
        <dbReference type="ARBA" id="ARBA00022777"/>
    </source>
</evidence>
<evidence type="ECO:0000313" key="13">
    <source>
        <dbReference type="Proteomes" id="UP001210925"/>
    </source>
</evidence>
<dbReference type="FunFam" id="1.10.510.10:FF:000421">
    <property type="entry name" value="Serine/threonine-protein kinase PAK 6"/>
    <property type="match status" value="1"/>
</dbReference>
<evidence type="ECO:0000259" key="11">
    <source>
        <dbReference type="PROSITE" id="PS50219"/>
    </source>
</evidence>
<dbReference type="Pfam" id="PF00069">
    <property type="entry name" value="Pkinase"/>
    <property type="match status" value="1"/>
</dbReference>
<dbReference type="PROSITE" id="PS50219">
    <property type="entry name" value="CNH"/>
    <property type="match status" value="1"/>
</dbReference>
<proteinExistence type="inferred from homology"/>
<keyword evidence="5" id="KW-0418">Kinase</keyword>
<dbReference type="GO" id="GO:0005737">
    <property type="term" value="C:cytoplasm"/>
    <property type="evidence" value="ECO:0007669"/>
    <property type="project" value="TreeGrafter"/>
</dbReference>
<dbReference type="Pfam" id="PF00780">
    <property type="entry name" value="CNH"/>
    <property type="match status" value="1"/>
</dbReference>
<organism evidence="12 13">
    <name type="scientific">Boothiomyces macroporosus</name>
    <dbReference type="NCBI Taxonomy" id="261099"/>
    <lineage>
        <taxon>Eukaryota</taxon>
        <taxon>Fungi</taxon>
        <taxon>Fungi incertae sedis</taxon>
        <taxon>Chytridiomycota</taxon>
        <taxon>Chytridiomycota incertae sedis</taxon>
        <taxon>Chytridiomycetes</taxon>
        <taxon>Rhizophydiales</taxon>
        <taxon>Terramycetaceae</taxon>
        <taxon>Boothiomyces</taxon>
    </lineage>
</organism>
<dbReference type="SUPFAM" id="SSF56112">
    <property type="entry name" value="Protein kinase-like (PK-like)"/>
    <property type="match status" value="1"/>
</dbReference>
<feature type="domain" description="Protein kinase" evidence="10">
    <location>
        <begin position="1"/>
        <end position="182"/>
    </location>
</feature>
<dbReference type="SMART" id="SM00220">
    <property type="entry name" value="S_TKc"/>
    <property type="match status" value="1"/>
</dbReference>
<keyword evidence="13" id="KW-1185">Reference proteome</keyword>
<keyword evidence="3" id="KW-0808">Transferase</keyword>
<comment type="catalytic activity">
    <reaction evidence="7">
        <text>L-threonyl-[protein] + ATP = O-phospho-L-threonyl-[protein] + ADP + H(+)</text>
        <dbReference type="Rhea" id="RHEA:46608"/>
        <dbReference type="Rhea" id="RHEA-COMP:11060"/>
        <dbReference type="Rhea" id="RHEA-COMP:11605"/>
        <dbReference type="ChEBI" id="CHEBI:15378"/>
        <dbReference type="ChEBI" id="CHEBI:30013"/>
        <dbReference type="ChEBI" id="CHEBI:30616"/>
        <dbReference type="ChEBI" id="CHEBI:61977"/>
        <dbReference type="ChEBI" id="CHEBI:456216"/>
        <dbReference type="EC" id="2.7.11.1"/>
    </reaction>
</comment>
<dbReference type="PANTHER" id="PTHR48012:SF10">
    <property type="entry name" value="FI20177P1"/>
    <property type="match status" value="1"/>
</dbReference>
<dbReference type="Gene3D" id="1.10.510.10">
    <property type="entry name" value="Transferase(Phosphotransferase) domain 1"/>
    <property type="match status" value="1"/>
</dbReference>
<evidence type="ECO:0000256" key="3">
    <source>
        <dbReference type="ARBA" id="ARBA00022679"/>
    </source>
</evidence>
<name>A0AAD5UJ72_9FUNG</name>
<feature type="compositionally biased region" description="Polar residues" evidence="9">
    <location>
        <begin position="242"/>
        <end position="263"/>
    </location>
</feature>
<evidence type="ECO:0000256" key="7">
    <source>
        <dbReference type="ARBA" id="ARBA00047899"/>
    </source>
</evidence>
<accession>A0AAD5UJ72</accession>
<evidence type="ECO:0000256" key="8">
    <source>
        <dbReference type="ARBA" id="ARBA00048679"/>
    </source>
</evidence>
<feature type="domain" description="CNH" evidence="11">
    <location>
        <begin position="373"/>
        <end position="590"/>
    </location>
</feature>
<dbReference type="EMBL" id="JADGKB010000017">
    <property type="protein sequence ID" value="KAJ3259545.1"/>
    <property type="molecule type" value="Genomic_DNA"/>
</dbReference>
<dbReference type="PANTHER" id="PTHR48012">
    <property type="entry name" value="STERILE20-LIKE KINASE, ISOFORM B-RELATED"/>
    <property type="match status" value="1"/>
</dbReference>
<evidence type="ECO:0000259" key="10">
    <source>
        <dbReference type="PROSITE" id="PS50011"/>
    </source>
</evidence>
<sequence length="590" mass="66453">MGITLDLKAPLLESEIKCIIRECLVGLEFLHSRSKIHRDIKCGNILMNDQGEIKLADFGVSTQLTRTFSKRNTFIGTPYWMAPEVITSEQQGTSYDHKADIWSLGISAIEMAESTPPMFDTHPMRVLFMIPKLDPPQLKEKEKWSSDFHSFLKACLEKNPDDRPTAGDLLKVRSSLMQHPFVHPNPLNAKIIQQFIARSRDAKQQRMTKPAAQEPEPEDELDLDEEEEDELEESATVKRVQPATSASQSQELLNSGPNPNLNIFTPRVPSLHRISEPVNEPAKTSPQEVKRLPTLPSAKSRQSSKDEEAPSKVSKSGSMLESQMPAPSFIESNSLLGGKMHSDSQNSEPRSEKQPVNSDITHVFKAERVCRLSIVVNCADFMGDTILFGSDDGLYAFETKEKDARLIPLSNRRYSQIDTIPDLNMIISRSGKYDVVSIHDISQLSRFKKRTKFETETRLKKLKETKGCIRYSISNIALMIAKVTDSCYLCVCMEKSVVVMKWAQHPFNRFMKVKEIPFETCPTVMEVLELKSGEVKLITDDAHGFRVYEFQGSTIEQIVPPNTTPDFHGPAVKAVVLADKVAFCFKSTQS</sequence>
<comment type="catalytic activity">
    <reaction evidence="8">
        <text>L-seryl-[protein] + ATP = O-phospho-L-seryl-[protein] + ADP + H(+)</text>
        <dbReference type="Rhea" id="RHEA:17989"/>
        <dbReference type="Rhea" id="RHEA-COMP:9863"/>
        <dbReference type="Rhea" id="RHEA-COMP:11604"/>
        <dbReference type="ChEBI" id="CHEBI:15378"/>
        <dbReference type="ChEBI" id="CHEBI:29999"/>
        <dbReference type="ChEBI" id="CHEBI:30616"/>
        <dbReference type="ChEBI" id="CHEBI:83421"/>
        <dbReference type="ChEBI" id="CHEBI:456216"/>
        <dbReference type="EC" id="2.7.11.1"/>
    </reaction>
</comment>
<dbReference type="AlphaFoldDB" id="A0AAD5UJ72"/>
<feature type="compositionally biased region" description="Polar residues" evidence="9">
    <location>
        <begin position="343"/>
        <end position="358"/>
    </location>
</feature>
<dbReference type="PROSITE" id="PS50011">
    <property type="entry name" value="PROTEIN_KINASE_DOM"/>
    <property type="match status" value="1"/>
</dbReference>
<keyword evidence="2" id="KW-0723">Serine/threonine-protein kinase</keyword>
<evidence type="ECO:0000256" key="2">
    <source>
        <dbReference type="ARBA" id="ARBA00022527"/>
    </source>
</evidence>
<gene>
    <name evidence="12" type="ORF">HK103_002098</name>
</gene>
<feature type="region of interest" description="Disordered" evidence="9">
    <location>
        <begin position="199"/>
        <end position="358"/>
    </location>
</feature>
<comment type="caution">
    <text evidence="12">The sequence shown here is derived from an EMBL/GenBank/DDBJ whole genome shotgun (WGS) entry which is preliminary data.</text>
</comment>
<dbReference type="GO" id="GO:0005524">
    <property type="term" value="F:ATP binding"/>
    <property type="evidence" value="ECO:0007669"/>
    <property type="project" value="UniProtKB-KW"/>
</dbReference>
<protein>
    <recommendedName>
        <fullName evidence="14">Non-specific serine/threonine protein kinase</fullName>
    </recommendedName>
</protein>
<evidence type="ECO:0000256" key="1">
    <source>
        <dbReference type="ARBA" id="ARBA00008874"/>
    </source>
</evidence>
<evidence type="ECO:0000256" key="9">
    <source>
        <dbReference type="SAM" id="MobiDB-lite"/>
    </source>
</evidence>
<evidence type="ECO:0008006" key="14">
    <source>
        <dbReference type="Google" id="ProtNLM"/>
    </source>
</evidence>
<comment type="similarity">
    <text evidence="1">Belongs to the protein kinase superfamily. STE Ser/Thr protein kinase family. STE20 subfamily.</text>
</comment>